<protein>
    <submittedName>
        <fullName evidence="1">Uncharacterized protein</fullName>
    </submittedName>
</protein>
<accession>A0ABY2U7K2</accession>
<dbReference type="Proteomes" id="UP000304941">
    <property type="component" value="Unassembled WGS sequence"/>
</dbReference>
<evidence type="ECO:0000313" key="1">
    <source>
        <dbReference type="EMBL" id="TLG92174.1"/>
    </source>
</evidence>
<evidence type="ECO:0000313" key="2">
    <source>
        <dbReference type="Proteomes" id="UP000304941"/>
    </source>
</evidence>
<keyword evidence="2" id="KW-1185">Reference proteome</keyword>
<reference evidence="1 2" key="1">
    <citation type="submission" date="2019-05" db="EMBL/GenBank/DDBJ databases">
        <title>Pseudomonas edaphica sp. nov., isolated from rhizospheric soil of Cistus ladanifer L. in Spain.</title>
        <authorList>
            <person name="Peix A."/>
        </authorList>
    </citation>
    <scope>NUCLEOTIDE SEQUENCE [LARGE SCALE GENOMIC DNA]</scope>
    <source>
        <strain evidence="1 2">RD25</strain>
    </source>
</reference>
<comment type="caution">
    <text evidence="1">The sequence shown here is derived from an EMBL/GenBank/DDBJ whole genome shotgun (WGS) entry which is preliminary data.</text>
</comment>
<proteinExistence type="predicted"/>
<sequence>MRPLEIRFEGVEKLSIIPDFDFYNLNLVLGLSLQRENMGHAVDTYRVTLEMLYESEQSAFEVVLGFTGVRRLAVPDVCGSFYLSEVKVDDVSVDQLEGVKYRLKDYGGTGFEVLSREFSVVSCKRHL</sequence>
<gene>
    <name evidence="1" type="ORF">FEM54_09695</name>
</gene>
<organism evidence="1 2">
    <name type="scientific">Pseudomonas edaphica</name>
    <dbReference type="NCBI Taxonomy" id="2006980"/>
    <lineage>
        <taxon>Bacteria</taxon>
        <taxon>Pseudomonadati</taxon>
        <taxon>Pseudomonadota</taxon>
        <taxon>Gammaproteobacteria</taxon>
        <taxon>Pseudomonadales</taxon>
        <taxon>Pseudomonadaceae</taxon>
        <taxon>Pseudomonas</taxon>
    </lineage>
</organism>
<dbReference type="RefSeq" id="WP_138450639.1">
    <property type="nucleotide sequence ID" value="NZ_VBVZ01000109.1"/>
</dbReference>
<name>A0ABY2U7K2_9PSED</name>
<dbReference type="EMBL" id="VBVZ01000109">
    <property type="protein sequence ID" value="TLG92174.1"/>
    <property type="molecule type" value="Genomic_DNA"/>
</dbReference>